<dbReference type="InterPro" id="IPR019012">
    <property type="entry name" value="RNA_cap_Gua-N2-MeTrfase"/>
</dbReference>
<dbReference type="GO" id="GO:0005737">
    <property type="term" value="C:cytoplasm"/>
    <property type="evidence" value="ECO:0007669"/>
    <property type="project" value="UniProtKB-SubCell"/>
</dbReference>
<keyword evidence="9" id="KW-0949">S-adenosyl-L-methionine</keyword>
<dbReference type="GO" id="GO:0071164">
    <property type="term" value="F:RNA cap trimethylguanosine synthase activity"/>
    <property type="evidence" value="ECO:0007669"/>
    <property type="project" value="TreeGrafter"/>
</dbReference>
<evidence type="ECO:0000256" key="1">
    <source>
        <dbReference type="ARBA" id="ARBA00004408"/>
    </source>
</evidence>
<dbReference type="GO" id="GO:0005730">
    <property type="term" value="C:nucleolus"/>
    <property type="evidence" value="ECO:0007669"/>
    <property type="project" value="UniProtKB-SubCell"/>
</dbReference>
<evidence type="ECO:0000256" key="12">
    <source>
        <dbReference type="ARBA" id="ARBA00023242"/>
    </source>
</evidence>
<evidence type="ECO:0000256" key="21">
    <source>
        <dbReference type="ARBA" id="ARBA00079339"/>
    </source>
</evidence>
<evidence type="ECO:0000256" key="18">
    <source>
        <dbReference type="ARBA" id="ARBA00049790"/>
    </source>
</evidence>
<keyword evidence="11" id="KW-0804">Transcription</keyword>
<comment type="function">
    <text evidence="19">Catalyzes the 2 serial methylation steps for the conversion of the 7-monomethylguanosine (m(7)G) caps of snRNAs and snoRNAs to a 2,2,7-trimethylguanosine (m(2,2,7)G) cap structure. The enzyme is specific for guanine, and N7 methylation must precede N2 methylation. Hypermethylation of the m7G cap of U snRNAs leads to their concentration in nuclear foci, their colocalization with coilin and the formation of canonical Cajal bodies (CBs). Plays a role in transcriptional regulation.</text>
</comment>
<comment type="similarity">
    <text evidence="13">Belongs to the methyltransferase superfamily. Trimethylguanosine synthase family.</text>
</comment>
<evidence type="ECO:0000256" key="4">
    <source>
        <dbReference type="ARBA" id="ARBA00018517"/>
    </source>
</evidence>
<dbReference type="Proteomes" id="UP000646827">
    <property type="component" value="Unassembled WGS sequence"/>
</dbReference>
<evidence type="ECO:0000256" key="8">
    <source>
        <dbReference type="ARBA" id="ARBA00022679"/>
    </source>
</evidence>
<dbReference type="AlphaFoldDB" id="A0A8H7S0X8"/>
<evidence type="ECO:0000256" key="19">
    <source>
        <dbReference type="ARBA" id="ARBA00057179"/>
    </source>
</evidence>
<feature type="compositionally biased region" description="Basic residues" evidence="23">
    <location>
        <begin position="170"/>
        <end position="182"/>
    </location>
</feature>
<comment type="catalytic activity">
    <reaction evidence="15">
        <text>a 5'-end (N(7)-methyl 5'-triphosphoguanosine)-ribonucleoside in snoRNA + S-adenosyl-L-methionine = a 5'-end (N(2),N(7)-dimethyl 5'-triphosphoguanosine)-ribonucleoside in snoRNA + S-adenosyl-L-homocysteine + H(+)</text>
        <dbReference type="Rhea" id="RHEA:78475"/>
        <dbReference type="Rhea" id="RHEA-COMP:19086"/>
        <dbReference type="Rhea" id="RHEA-COMP:19088"/>
        <dbReference type="ChEBI" id="CHEBI:15378"/>
        <dbReference type="ChEBI" id="CHEBI:57856"/>
        <dbReference type="ChEBI" id="CHEBI:59789"/>
        <dbReference type="ChEBI" id="CHEBI:156461"/>
        <dbReference type="ChEBI" id="CHEBI:172880"/>
    </reaction>
    <physiologicalReaction direction="left-to-right" evidence="15">
        <dbReference type="Rhea" id="RHEA:78476"/>
    </physiologicalReaction>
</comment>
<feature type="region of interest" description="Disordered" evidence="23">
    <location>
        <begin position="133"/>
        <end position="152"/>
    </location>
</feature>
<evidence type="ECO:0000256" key="20">
    <source>
        <dbReference type="ARBA" id="ARBA00064494"/>
    </source>
</evidence>
<dbReference type="InterPro" id="IPR029063">
    <property type="entry name" value="SAM-dependent_MTases_sf"/>
</dbReference>
<dbReference type="SUPFAM" id="SSF53335">
    <property type="entry name" value="S-adenosyl-L-methionine-dependent methyltransferases"/>
    <property type="match status" value="1"/>
</dbReference>
<keyword evidence="5" id="KW-0963">Cytoplasm</keyword>
<evidence type="ECO:0000313" key="24">
    <source>
        <dbReference type="EMBL" id="KAG2220654.1"/>
    </source>
</evidence>
<organism evidence="24 25">
    <name type="scientific">Circinella minor</name>
    <dbReference type="NCBI Taxonomy" id="1195481"/>
    <lineage>
        <taxon>Eukaryota</taxon>
        <taxon>Fungi</taxon>
        <taxon>Fungi incertae sedis</taxon>
        <taxon>Mucoromycota</taxon>
        <taxon>Mucoromycotina</taxon>
        <taxon>Mucoromycetes</taxon>
        <taxon>Mucorales</taxon>
        <taxon>Lichtheimiaceae</taxon>
        <taxon>Circinella</taxon>
    </lineage>
</organism>
<accession>A0A8H7S0X8</accession>
<keyword evidence="25" id="KW-1185">Reference proteome</keyword>
<evidence type="ECO:0000256" key="14">
    <source>
        <dbReference type="ARBA" id="ARBA00047418"/>
    </source>
</evidence>
<dbReference type="FunFam" id="3.40.50.150:FF:000066">
    <property type="entry name" value="Trimethylguanosine synthase 1"/>
    <property type="match status" value="1"/>
</dbReference>
<comment type="subcellular location">
    <subcellularLocation>
        <location evidence="2">Cytoplasm</location>
    </subcellularLocation>
    <subcellularLocation>
        <location evidence="1">Nucleus</location>
        <location evidence="1">Cajal body</location>
    </subcellularLocation>
    <subcellularLocation>
        <location evidence="3">Nucleus</location>
        <location evidence="3">Nucleolus</location>
    </subcellularLocation>
</comment>
<evidence type="ECO:0000256" key="16">
    <source>
        <dbReference type="ARBA" id="ARBA00048763"/>
    </source>
</evidence>
<dbReference type="OrthoDB" id="194443at2759"/>
<evidence type="ECO:0000256" key="10">
    <source>
        <dbReference type="ARBA" id="ARBA00023015"/>
    </source>
</evidence>
<feature type="region of interest" description="Disordered" evidence="23">
    <location>
        <begin position="161"/>
        <end position="192"/>
    </location>
</feature>
<evidence type="ECO:0000256" key="9">
    <source>
        <dbReference type="ARBA" id="ARBA00022691"/>
    </source>
</evidence>
<evidence type="ECO:0000256" key="7">
    <source>
        <dbReference type="ARBA" id="ARBA00022603"/>
    </source>
</evidence>
<reference evidence="24 25" key="1">
    <citation type="submission" date="2020-12" db="EMBL/GenBank/DDBJ databases">
        <title>Metabolic potential, ecology and presence of endohyphal bacteria is reflected in genomic diversity of Mucoromycotina.</title>
        <authorList>
            <person name="Muszewska A."/>
            <person name="Okrasinska A."/>
            <person name="Steczkiewicz K."/>
            <person name="Drgas O."/>
            <person name="Orlowska M."/>
            <person name="Perlinska-Lenart U."/>
            <person name="Aleksandrzak-Piekarczyk T."/>
            <person name="Szatraj K."/>
            <person name="Zielenkiewicz U."/>
            <person name="Pilsyk S."/>
            <person name="Malc E."/>
            <person name="Mieczkowski P."/>
            <person name="Kruszewska J.S."/>
            <person name="Biernat P."/>
            <person name="Pawlowska J."/>
        </authorList>
    </citation>
    <scope>NUCLEOTIDE SEQUENCE [LARGE SCALE GENOMIC DNA]</scope>
    <source>
        <strain evidence="24 25">CBS 142.35</strain>
    </source>
</reference>
<keyword evidence="6" id="KW-0597">Phosphoprotein</keyword>
<evidence type="ECO:0000256" key="15">
    <source>
        <dbReference type="ARBA" id="ARBA00048740"/>
    </source>
</evidence>
<dbReference type="Gene3D" id="3.40.50.150">
    <property type="entry name" value="Vaccinia Virus protein VP39"/>
    <property type="match status" value="1"/>
</dbReference>
<evidence type="ECO:0000256" key="23">
    <source>
        <dbReference type="SAM" id="MobiDB-lite"/>
    </source>
</evidence>
<evidence type="ECO:0000256" key="3">
    <source>
        <dbReference type="ARBA" id="ARBA00004604"/>
    </source>
</evidence>
<protein>
    <recommendedName>
        <fullName evidence="4">Trimethylguanosine synthase</fullName>
    </recommendedName>
    <alternativeName>
        <fullName evidence="18">Cap-specific guanine-N(2) methyltransferase</fullName>
    </alternativeName>
    <alternativeName>
        <fullName evidence="21">Nuclear receptor coactivator 6-interacting protein</fullName>
    </alternativeName>
    <alternativeName>
        <fullName evidence="22">PRIP-interacting protein with methyltransferase motif</fullName>
    </alternativeName>
</protein>
<keyword evidence="10" id="KW-0805">Transcription regulation</keyword>
<gene>
    <name evidence="24" type="ORF">INT45_008197</name>
</gene>
<dbReference type="Pfam" id="PF09445">
    <property type="entry name" value="Methyltransf_15"/>
    <property type="match status" value="1"/>
</dbReference>
<dbReference type="CDD" id="cd02440">
    <property type="entry name" value="AdoMet_MTases"/>
    <property type="match status" value="1"/>
</dbReference>
<evidence type="ECO:0000256" key="22">
    <source>
        <dbReference type="ARBA" id="ARBA00081504"/>
    </source>
</evidence>
<keyword evidence="12" id="KW-0539">Nucleus</keyword>
<comment type="subunit">
    <text evidence="20">May form homooligomers. Interacts with CREBBP/CBP, EED/WAIT1, EP300/P300, NCOA6/PRIP, PPARBP/PBP and SMN.</text>
</comment>
<comment type="catalytic activity">
    <reaction evidence="16">
        <text>a 5'-end (N(2),N(7)-dimethyl 5'-triphosphoguanosine)-ribonucleoside in snRNA + S-adenosyl-L-methionine = a 5'-end (N(2),N(2),N(7)-trimethyl 5'-triphosphoguanosine)-ribonucleoside in snRNA + S-adenosyl-L-homocysteine + H(+)</text>
        <dbReference type="Rhea" id="RHEA:78479"/>
        <dbReference type="Rhea" id="RHEA-COMP:19087"/>
        <dbReference type="Rhea" id="RHEA-COMP:19089"/>
        <dbReference type="ChEBI" id="CHEBI:15378"/>
        <dbReference type="ChEBI" id="CHEBI:57856"/>
        <dbReference type="ChEBI" id="CHEBI:59789"/>
        <dbReference type="ChEBI" id="CHEBI:167623"/>
        <dbReference type="ChEBI" id="CHEBI:172880"/>
    </reaction>
    <physiologicalReaction direction="left-to-right" evidence="16">
        <dbReference type="Rhea" id="RHEA:78480"/>
    </physiologicalReaction>
</comment>
<evidence type="ECO:0000256" key="5">
    <source>
        <dbReference type="ARBA" id="ARBA00022490"/>
    </source>
</evidence>
<dbReference type="PANTHER" id="PTHR14741">
    <property type="entry name" value="S-ADENOSYLMETHIONINE-DEPENDENT METHYLTRANSFERASE RELATED"/>
    <property type="match status" value="1"/>
</dbReference>
<evidence type="ECO:0000256" key="2">
    <source>
        <dbReference type="ARBA" id="ARBA00004496"/>
    </source>
</evidence>
<evidence type="ECO:0000256" key="6">
    <source>
        <dbReference type="ARBA" id="ARBA00022553"/>
    </source>
</evidence>
<evidence type="ECO:0000256" key="13">
    <source>
        <dbReference type="ARBA" id="ARBA00025783"/>
    </source>
</evidence>
<dbReference type="PANTHER" id="PTHR14741:SF32">
    <property type="entry name" value="TRIMETHYLGUANOSINE SYNTHASE"/>
    <property type="match status" value="1"/>
</dbReference>
<dbReference type="EMBL" id="JAEPRB010000133">
    <property type="protein sequence ID" value="KAG2220654.1"/>
    <property type="molecule type" value="Genomic_DNA"/>
</dbReference>
<evidence type="ECO:0000256" key="17">
    <source>
        <dbReference type="ARBA" id="ARBA00049075"/>
    </source>
</evidence>
<comment type="caution">
    <text evidence="24">The sequence shown here is derived from an EMBL/GenBank/DDBJ whole genome shotgun (WGS) entry which is preliminary data.</text>
</comment>
<evidence type="ECO:0000256" key="11">
    <source>
        <dbReference type="ARBA" id="ARBA00023163"/>
    </source>
</evidence>
<sequence length="433" mass="48535">MDTEIYNSNNSTTRKECIAEKTNESLNINASTESSTIMIKESEITQIEKDKVLEEDILEEVSIVSKSTSILSNEETITTNNDEQPLGITTTIGEQATEILGKDKGHTVLLVDDESGQAKDDLITLSSSSSLQTVVAEAPNDNEKEKDLSITTTKKKREYDVYSGYDQSSSKKKNKRSRKKRKSDNNNNNDDNDIILERSEIYNDVIVRYAPKDLPESLIKYYNQRYSYFSKYDQGILMDQEGWFSVTPEKIARHIAERCRSNIIIDAFTGCGGNAIQFALTCERVIAIDIDPVKLHCARHNAKVYGVEDRIEFIQGDFFKLAPTLKADVIFLSPPWGGPSYQQSTIFDITTMIPGNGVTIYSMASNITPRVAYFVPRNTNPQQLAHLAGPKGVCEIEQNYLRGNLKALTVYYGDLVNKDYVSQAKALDNESSS</sequence>
<name>A0A8H7S0X8_9FUNG</name>
<comment type="catalytic activity">
    <reaction evidence="14">
        <text>a 5'-end (N(2),N(7)-dimethyl 5'-triphosphoguanosine)-ribonucleoside in snoRNA + S-adenosyl-L-methionine = a 5'-end (N(2),N(2),N(7)-trimethyl 5'-triphosphoguanosine)-ribonucleoside in snoRNA + S-adenosyl-L-homocysteine + H(+)</text>
        <dbReference type="Rhea" id="RHEA:78507"/>
        <dbReference type="Rhea" id="RHEA-COMP:19088"/>
        <dbReference type="Rhea" id="RHEA-COMP:19090"/>
        <dbReference type="ChEBI" id="CHEBI:15378"/>
        <dbReference type="ChEBI" id="CHEBI:57856"/>
        <dbReference type="ChEBI" id="CHEBI:59789"/>
        <dbReference type="ChEBI" id="CHEBI:167623"/>
        <dbReference type="ChEBI" id="CHEBI:172880"/>
    </reaction>
    <physiologicalReaction direction="left-to-right" evidence="14">
        <dbReference type="Rhea" id="RHEA:78508"/>
    </physiologicalReaction>
</comment>
<dbReference type="GO" id="GO:0015030">
    <property type="term" value="C:Cajal body"/>
    <property type="evidence" value="ECO:0007669"/>
    <property type="project" value="UniProtKB-SubCell"/>
</dbReference>
<evidence type="ECO:0000313" key="25">
    <source>
        <dbReference type="Proteomes" id="UP000646827"/>
    </source>
</evidence>
<proteinExistence type="inferred from homology"/>
<comment type="catalytic activity">
    <reaction evidence="17">
        <text>a 5'-end (N(7)-methyl 5'-triphosphoguanosine)-ribonucleoside in snRNA + S-adenosyl-L-methionine = a 5'-end (N(2),N(7)-dimethyl 5'-triphosphoguanosine)-ribonucleoside in snRNA + S-adenosyl-L-homocysteine + H(+)</text>
        <dbReference type="Rhea" id="RHEA:78471"/>
        <dbReference type="Rhea" id="RHEA-COMP:19085"/>
        <dbReference type="Rhea" id="RHEA-COMP:19087"/>
        <dbReference type="ChEBI" id="CHEBI:15378"/>
        <dbReference type="ChEBI" id="CHEBI:57856"/>
        <dbReference type="ChEBI" id="CHEBI:59789"/>
        <dbReference type="ChEBI" id="CHEBI:156461"/>
        <dbReference type="ChEBI" id="CHEBI:172880"/>
    </reaction>
    <physiologicalReaction direction="left-to-right" evidence="17">
        <dbReference type="Rhea" id="RHEA:78472"/>
    </physiologicalReaction>
</comment>
<keyword evidence="8" id="KW-0808">Transferase</keyword>
<keyword evidence="7" id="KW-0489">Methyltransferase</keyword>